<dbReference type="GO" id="GO:0004674">
    <property type="term" value="F:protein serine/threonine kinase activity"/>
    <property type="evidence" value="ECO:0007669"/>
    <property type="project" value="UniProtKB-KW"/>
</dbReference>
<dbReference type="PROSITE" id="PS00108">
    <property type="entry name" value="PROTEIN_KINASE_ST"/>
    <property type="match status" value="1"/>
</dbReference>
<gene>
    <name evidence="12" type="ORF">EXN66_Car010868</name>
</gene>
<dbReference type="Gene3D" id="1.10.510.10">
    <property type="entry name" value="Transferase(Phosphotransferase) domain 1"/>
    <property type="match status" value="1"/>
</dbReference>
<evidence type="ECO:0000259" key="11">
    <source>
        <dbReference type="PROSITE" id="PS50011"/>
    </source>
</evidence>
<dbReference type="InterPro" id="IPR011009">
    <property type="entry name" value="Kinase-like_dom_sf"/>
</dbReference>
<organism evidence="12 13">
    <name type="scientific">Channa argus</name>
    <name type="common">Northern snakehead</name>
    <name type="synonym">Ophicephalus argus</name>
    <dbReference type="NCBI Taxonomy" id="215402"/>
    <lineage>
        <taxon>Eukaryota</taxon>
        <taxon>Metazoa</taxon>
        <taxon>Chordata</taxon>
        <taxon>Craniata</taxon>
        <taxon>Vertebrata</taxon>
        <taxon>Euteleostomi</taxon>
        <taxon>Actinopterygii</taxon>
        <taxon>Neopterygii</taxon>
        <taxon>Teleostei</taxon>
        <taxon>Neoteleostei</taxon>
        <taxon>Acanthomorphata</taxon>
        <taxon>Anabantaria</taxon>
        <taxon>Anabantiformes</taxon>
        <taxon>Channoidei</taxon>
        <taxon>Channidae</taxon>
        <taxon>Channa</taxon>
    </lineage>
</organism>
<dbReference type="GO" id="GO:0007346">
    <property type="term" value="P:regulation of mitotic cell cycle"/>
    <property type="evidence" value="ECO:0007669"/>
    <property type="project" value="TreeGrafter"/>
</dbReference>
<keyword evidence="5" id="KW-0547">Nucleotide-binding</keyword>
<evidence type="ECO:0000313" key="13">
    <source>
        <dbReference type="Proteomes" id="UP000503349"/>
    </source>
</evidence>
<evidence type="ECO:0000313" key="12">
    <source>
        <dbReference type="EMBL" id="KAF3695192.1"/>
    </source>
</evidence>
<evidence type="ECO:0000256" key="8">
    <source>
        <dbReference type="ARBA" id="ARBA00047899"/>
    </source>
</evidence>
<keyword evidence="3" id="KW-0723">Serine/threonine-protein kinase</keyword>
<dbReference type="Pfam" id="PF00069">
    <property type="entry name" value="Pkinase"/>
    <property type="match status" value="1"/>
</dbReference>
<keyword evidence="6 12" id="KW-0418">Kinase</keyword>
<comment type="similarity">
    <text evidence="1">Belongs to the protein kinase superfamily. CAMK Ser/Thr protein kinase family. PIM subfamily.</text>
</comment>
<evidence type="ECO:0000256" key="9">
    <source>
        <dbReference type="ARBA" id="ARBA00048679"/>
    </source>
</evidence>
<evidence type="ECO:0000256" key="2">
    <source>
        <dbReference type="ARBA" id="ARBA00012513"/>
    </source>
</evidence>
<dbReference type="InterPro" id="IPR008271">
    <property type="entry name" value="Ser/Thr_kinase_AS"/>
</dbReference>
<dbReference type="EMBL" id="CM015721">
    <property type="protein sequence ID" value="KAF3695192.1"/>
    <property type="molecule type" value="Genomic_DNA"/>
</dbReference>
<evidence type="ECO:0000256" key="4">
    <source>
        <dbReference type="ARBA" id="ARBA00022679"/>
    </source>
</evidence>
<evidence type="ECO:0000256" key="3">
    <source>
        <dbReference type="ARBA" id="ARBA00022527"/>
    </source>
</evidence>
<dbReference type="EC" id="2.7.11.1" evidence="2"/>
<sequence length="438" mass="48807">MPDEAAAPSKDKGQQQPQSFQFENEKLTLSHNGPWSVKSSKLMSLSKAKNTCKELMAFPTQRTDDTSSRCHISYWGLDSLTNQEKTTSDSNLMVSDTSADMSKMICKCKANCNELKQQPMKRSETSSSLHECPNHMLSNTAPTSANTCQTEDRDIFKAKYQELSLLGDGGFGKVFSGYCKDDNLKILNENMSGVPVEVALLIKLGAGPEAESSNVTPALLDWFDLEDELILVFERPACSMDLVGHISSRPENLTEEEVKIILTQLLDAAIEMHSRGVFHRDIKLENILIERKAGIQRVRFLDFGCGTTCTPGQRFTGGKGTKEYKPPEWHERSCYMADSTTVWQLGVVMYTLLHRKLPFTDIISIIKHNPLIRPDLSHDTPAPAPIGHCSPTPPVGLSVHLVLQSSLRTINVLPFYSFACSALIWVPQIILKKFLIEL</sequence>
<dbReference type="GO" id="GO:0005737">
    <property type="term" value="C:cytoplasm"/>
    <property type="evidence" value="ECO:0007669"/>
    <property type="project" value="TreeGrafter"/>
</dbReference>
<dbReference type="GO" id="GO:0043066">
    <property type="term" value="P:negative regulation of apoptotic process"/>
    <property type="evidence" value="ECO:0007669"/>
    <property type="project" value="TreeGrafter"/>
</dbReference>
<feature type="domain" description="Protein kinase" evidence="11">
    <location>
        <begin position="160"/>
        <end position="438"/>
    </location>
</feature>
<evidence type="ECO:0000256" key="5">
    <source>
        <dbReference type="ARBA" id="ARBA00022741"/>
    </source>
</evidence>
<protein>
    <recommendedName>
        <fullName evidence="2">non-specific serine/threonine protein kinase</fullName>
        <ecNumber evidence="2">2.7.11.1</ecNumber>
    </recommendedName>
</protein>
<dbReference type="InterPro" id="IPR051138">
    <property type="entry name" value="PIM_Ser/Thr_kinase"/>
</dbReference>
<evidence type="ECO:0000256" key="7">
    <source>
        <dbReference type="ARBA" id="ARBA00022840"/>
    </source>
</evidence>
<dbReference type="SUPFAM" id="SSF56112">
    <property type="entry name" value="Protein kinase-like (PK-like)"/>
    <property type="match status" value="1"/>
</dbReference>
<comment type="catalytic activity">
    <reaction evidence="8">
        <text>L-threonyl-[protein] + ATP = O-phospho-L-threonyl-[protein] + ADP + H(+)</text>
        <dbReference type="Rhea" id="RHEA:46608"/>
        <dbReference type="Rhea" id="RHEA-COMP:11060"/>
        <dbReference type="Rhea" id="RHEA-COMP:11605"/>
        <dbReference type="ChEBI" id="CHEBI:15378"/>
        <dbReference type="ChEBI" id="CHEBI:30013"/>
        <dbReference type="ChEBI" id="CHEBI:30616"/>
        <dbReference type="ChEBI" id="CHEBI:61977"/>
        <dbReference type="ChEBI" id="CHEBI:456216"/>
        <dbReference type="EC" id="2.7.11.1"/>
    </reaction>
</comment>
<dbReference type="PANTHER" id="PTHR22984:SF11">
    <property type="entry name" value="AURORA KINASE-RELATED"/>
    <property type="match status" value="1"/>
</dbReference>
<name>A0A6G1PY48_CHAAH</name>
<dbReference type="GO" id="GO:0005524">
    <property type="term" value="F:ATP binding"/>
    <property type="evidence" value="ECO:0007669"/>
    <property type="project" value="UniProtKB-KW"/>
</dbReference>
<evidence type="ECO:0000256" key="10">
    <source>
        <dbReference type="SAM" id="MobiDB-lite"/>
    </source>
</evidence>
<dbReference type="SMART" id="SM00220">
    <property type="entry name" value="S_TKc"/>
    <property type="match status" value="1"/>
</dbReference>
<evidence type="ECO:0000256" key="6">
    <source>
        <dbReference type="ARBA" id="ARBA00022777"/>
    </source>
</evidence>
<dbReference type="InterPro" id="IPR000719">
    <property type="entry name" value="Prot_kinase_dom"/>
</dbReference>
<keyword evidence="13" id="KW-1185">Reference proteome</keyword>
<dbReference type="Gene3D" id="3.30.200.20">
    <property type="entry name" value="Phosphorylase Kinase, domain 1"/>
    <property type="match status" value="1"/>
</dbReference>
<evidence type="ECO:0000256" key="1">
    <source>
        <dbReference type="ARBA" id="ARBA00005505"/>
    </source>
</evidence>
<reference evidence="13" key="2">
    <citation type="submission" date="2019-02" db="EMBL/GenBank/DDBJ databases">
        <title>Opniocepnalus argus Var Kimnra genome.</title>
        <authorList>
            <person name="Zhou C."/>
            <person name="Xiao S."/>
        </authorList>
    </citation>
    <scope>NUCLEOTIDE SEQUENCE [LARGE SCALE GENOMIC DNA]</scope>
</reference>
<dbReference type="Proteomes" id="UP000503349">
    <property type="component" value="Chromosome 10"/>
</dbReference>
<feature type="region of interest" description="Disordered" evidence="10">
    <location>
        <begin position="1"/>
        <end position="23"/>
    </location>
</feature>
<dbReference type="AlphaFoldDB" id="A0A6G1PY48"/>
<accession>A0A6G1PY48</accession>
<proteinExistence type="inferred from homology"/>
<dbReference type="PROSITE" id="PS50011">
    <property type="entry name" value="PROTEIN_KINASE_DOM"/>
    <property type="match status" value="1"/>
</dbReference>
<keyword evidence="4" id="KW-0808">Transferase</keyword>
<dbReference type="PANTHER" id="PTHR22984">
    <property type="entry name" value="SERINE/THREONINE-PROTEIN KINASE PIM"/>
    <property type="match status" value="1"/>
</dbReference>
<comment type="catalytic activity">
    <reaction evidence="9">
        <text>L-seryl-[protein] + ATP = O-phospho-L-seryl-[protein] + ADP + H(+)</text>
        <dbReference type="Rhea" id="RHEA:17989"/>
        <dbReference type="Rhea" id="RHEA-COMP:9863"/>
        <dbReference type="Rhea" id="RHEA-COMP:11604"/>
        <dbReference type="ChEBI" id="CHEBI:15378"/>
        <dbReference type="ChEBI" id="CHEBI:29999"/>
        <dbReference type="ChEBI" id="CHEBI:30616"/>
        <dbReference type="ChEBI" id="CHEBI:83421"/>
        <dbReference type="ChEBI" id="CHEBI:456216"/>
        <dbReference type="EC" id="2.7.11.1"/>
    </reaction>
</comment>
<reference evidence="12 13" key="1">
    <citation type="submission" date="2019-02" db="EMBL/GenBank/DDBJ databases">
        <title>Opniocepnalus argus genome.</title>
        <authorList>
            <person name="Zhou C."/>
            <person name="Xiao S."/>
        </authorList>
    </citation>
    <scope>NUCLEOTIDE SEQUENCE [LARGE SCALE GENOMIC DNA]</scope>
    <source>
        <strain evidence="12">OARG1902GOOAL</strain>
        <tissue evidence="12">Muscle</tissue>
    </source>
</reference>
<keyword evidence="7" id="KW-0067">ATP-binding</keyword>